<evidence type="ECO:0000256" key="2">
    <source>
        <dbReference type="SAM" id="MobiDB-lite"/>
    </source>
</evidence>
<proteinExistence type="predicted"/>
<dbReference type="Pfam" id="PF13489">
    <property type="entry name" value="Methyltransf_23"/>
    <property type="match status" value="1"/>
</dbReference>
<dbReference type="InterPro" id="IPR029063">
    <property type="entry name" value="SAM-dependent_MTases_sf"/>
</dbReference>
<sequence length="255" mass="27115">MSRILKTAANAVEANKAHYDATAVDYEAIPDVMAMGKHVGDAFKRIVRPNPQKTTVMEYACGTGIVSREIAPTAKSILGIDISQGMVDQYNKRRTDKMRAICAQHGIPLAQQIAGTQLADVRFDGIVCSMAYHHFADPASVTSTLAGLLAHGGKLVVVDRNAFEGDGMTKTGQAHATAQAQTSPAPSGGGRPHPHGGAPEAAPDNAVPHQNGFSEEQMREMFTKGGLVDVGFEKFKAMIFGNEVEMFAAHGTKPE</sequence>
<dbReference type="Proteomes" id="UP000320762">
    <property type="component" value="Unassembled WGS sequence"/>
</dbReference>
<gene>
    <name evidence="3" type="ORF">BD626DRAFT_17126</name>
</gene>
<evidence type="ECO:0000313" key="3">
    <source>
        <dbReference type="EMBL" id="TRM69731.1"/>
    </source>
</evidence>
<dbReference type="PANTHER" id="PTHR43861:SF3">
    <property type="entry name" value="PUTATIVE (AFU_ORTHOLOGUE AFUA_2G14390)-RELATED"/>
    <property type="match status" value="1"/>
</dbReference>
<evidence type="ECO:0000256" key="1">
    <source>
        <dbReference type="ARBA" id="ARBA00022679"/>
    </source>
</evidence>
<dbReference type="AlphaFoldDB" id="A0A550CY66"/>
<feature type="region of interest" description="Disordered" evidence="2">
    <location>
        <begin position="167"/>
        <end position="210"/>
    </location>
</feature>
<comment type="caution">
    <text evidence="3">The sequence shown here is derived from an EMBL/GenBank/DDBJ whole genome shotgun (WGS) entry which is preliminary data.</text>
</comment>
<dbReference type="STRING" id="97359.A0A550CY66"/>
<dbReference type="GO" id="GO:0008168">
    <property type="term" value="F:methyltransferase activity"/>
    <property type="evidence" value="ECO:0007669"/>
    <property type="project" value="UniProtKB-KW"/>
</dbReference>
<dbReference type="GO" id="GO:0032259">
    <property type="term" value="P:methylation"/>
    <property type="evidence" value="ECO:0007669"/>
    <property type="project" value="UniProtKB-KW"/>
</dbReference>
<dbReference type="PANTHER" id="PTHR43861">
    <property type="entry name" value="TRANS-ACONITATE 2-METHYLTRANSFERASE-RELATED"/>
    <property type="match status" value="1"/>
</dbReference>
<keyword evidence="3" id="KW-0489">Methyltransferase</keyword>
<dbReference type="Gene3D" id="3.40.50.150">
    <property type="entry name" value="Vaccinia Virus protein VP39"/>
    <property type="match status" value="1"/>
</dbReference>
<dbReference type="SUPFAM" id="SSF53335">
    <property type="entry name" value="S-adenosyl-L-methionine-dependent methyltransferases"/>
    <property type="match status" value="1"/>
</dbReference>
<dbReference type="EMBL" id="VDMD01000001">
    <property type="protein sequence ID" value="TRM69731.1"/>
    <property type="molecule type" value="Genomic_DNA"/>
</dbReference>
<dbReference type="CDD" id="cd02440">
    <property type="entry name" value="AdoMet_MTases"/>
    <property type="match status" value="1"/>
</dbReference>
<organism evidence="3 4">
    <name type="scientific">Schizophyllum amplum</name>
    <dbReference type="NCBI Taxonomy" id="97359"/>
    <lineage>
        <taxon>Eukaryota</taxon>
        <taxon>Fungi</taxon>
        <taxon>Dikarya</taxon>
        <taxon>Basidiomycota</taxon>
        <taxon>Agaricomycotina</taxon>
        <taxon>Agaricomycetes</taxon>
        <taxon>Agaricomycetidae</taxon>
        <taxon>Agaricales</taxon>
        <taxon>Schizophyllaceae</taxon>
        <taxon>Schizophyllum</taxon>
    </lineage>
</organism>
<accession>A0A550CY66</accession>
<keyword evidence="4" id="KW-1185">Reference proteome</keyword>
<name>A0A550CY66_9AGAR</name>
<reference evidence="3 4" key="1">
    <citation type="journal article" date="2019" name="New Phytol.">
        <title>Comparative genomics reveals unique wood-decay strategies and fruiting body development in the Schizophyllaceae.</title>
        <authorList>
            <person name="Almasi E."/>
            <person name="Sahu N."/>
            <person name="Krizsan K."/>
            <person name="Balint B."/>
            <person name="Kovacs G.M."/>
            <person name="Kiss B."/>
            <person name="Cseklye J."/>
            <person name="Drula E."/>
            <person name="Henrissat B."/>
            <person name="Nagy I."/>
            <person name="Chovatia M."/>
            <person name="Adam C."/>
            <person name="LaButti K."/>
            <person name="Lipzen A."/>
            <person name="Riley R."/>
            <person name="Grigoriev I.V."/>
            <person name="Nagy L.G."/>
        </authorList>
    </citation>
    <scope>NUCLEOTIDE SEQUENCE [LARGE SCALE GENOMIC DNA]</scope>
    <source>
        <strain evidence="3 4">NL-1724</strain>
    </source>
</reference>
<feature type="compositionally biased region" description="Low complexity" evidence="2">
    <location>
        <begin position="176"/>
        <end position="186"/>
    </location>
</feature>
<evidence type="ECO:0000313" key="4">
    <source>
        <dbReference type="Proteomes" id="UP000320762"/>
    </source>
</evidence>
<keyword evidence="1 3" id="KW-0808">Transferase</keyword>
<dbReference type="OrthoDB" id="3647at2759"/>
<protein>
    <submittedName>
        <fullName evidence="3">S-adenosyl-L-methionine-dependent methyltransferase</fullName>
    </submittedName>
</protein>